<dbReference type="EMBL" id="LCWV01000005">
    <property type="protein sequence ID" value="PWI73212.1"/>
    <property type="molecule type" value="Genomic_DNA"/>
</dbReference>
<dbReference type="Proteomes" id="UP000245956">
    <property type="component" value="Unassembled WGS sequence"/>
</dbReference>
<sequence>MSGAHETIMDDEPRVVPFITLWQLMQFSLPSPFLGRSRALEIGHYPYSSSYGQYFPPVPGMSTHRPPSEAPTHVIATGRTADSLPEAEASGDFTTITAISSTAIFARPPLFLFSLIFVLCRPRSPASQSFTPPGELERRERCVEAGHPARGPVFRVKTYAALPF</sequence>
<evidence type="ECO:0000313" key="2">
    <source>
        <dbReference type="Proteomes" id="UP000245956"/>
    </source>
</evidence>
<reference evidence="1 2" key="1">
    <citation type="journal article" date="2016" name="Front. Microbiol.">
        <title>Genome and transcriptome sequences reveal the specific parasitism of the nematophagous Purpureocillium lilacinum 36-1.</title>
        <authorList>
            <person name="Xie J."/>
            <person name="Li S."/>
            <person name="Mo C."/>
            <person name="Xiao X."/>
            <person name="Peng D."/>
            <person name="Wang G."/>
            <person name="Xiao Y."/>
        </authorList>
    </citation>
    <scope>NUCLEOTIDE SEQUENCE [LARGE SCALE GENOMIC DNA]</scope>
    <source>
        <strain evidence="1 2">36-1</strain>
    </source>
</reference>
<protein>
    <submittedName>
        <fullName evidence="1">Uncharacterized protein</fullName>
    </submittedName>
</protein>
<dbReference type="AlphaFoldDB" id="A0A2U3EFH2"/>
<gene>
    <name evidence="1" type="ORF">PCL_10227</name>
</gene>
<accession>A0A2U3EFH2</accession>
<name>A0A2U3EFH2_PURLI</name>
<evidence type="ECO:0000313" key="1">
    <source>
        <dbReference type="EMBL" id="PWI73212.1"/>
    </source>
</evidence>
<comment type="caution">
    <text evidence="1">The sequence shown here is derived from an EMBL/GenBank/DDBJ whole genome shotgun (WGS) entry which is preliminary data.</text>
</comment>
<organism evidence="1 2">
    <name type="scientific">Purpureocillium lilacinum</name>
    <name type="common">Paecilomyces lilacinus</name>
    <dbReference type="NCBI Taxonomy" id="33203"/>
    <lineage>
        <taxon>Eukaryota</taxon>
        <taxon>Fungi</taxon>
        <taxon>Dikarya</taxon>
        <taxon>Ascomycota</taxon>
        <taxon>Pezizomycotina</taxon>
        <taxon>Sordariomycetes</taxon>
        <taxon>Hypocreomycetidae</taxon>
        <taxon>Hypocreales</taxon>
        <taxon>Ophiocordycipitaceae</taxon>
        <taxon>Purpureocillium</taxon>
    </lineage>
</organism>
<proteinExistence type="predicted"/>